<dbReference type="GO" id="GO:0005840">
    <property type="term" value="C:ribosome"/>
    <property type="evidence" value="ECO:0007669"/>
    <property type="project" value="UniProtKB-KW"/>
</dbReference>
<keyword evidence="2 5" id="KW-0689">Ribosomal protein</keyword>
<evidence type="ECO:0000256" key="1">
    <source>
        <dbReference type="ARBA" id="ARBA00005436"/>
    </source>
</evidence>
<reference evidence="5" key="1">
    <citation type="submission" date="2022-08" db="EMBL/GenBank/DDBJ databases">
        <title>Novel sulphate-reducing endosymbionts in the free-living metamonad Anaeramoeba.</title>
        <authorList>
            <person name="Jerlstrom-Hultqvist J."/>
            <person name="Cepicka I."/>
            <person name="Gallot-Lavallee L."/>
            <person name="Salas-Leiva D."/>
            <person name="Curtis B.A."/>
            <person name="Zahonova K."/>
            <person name="Pipaliya S."/>
            <person name="Dacks J."/>
            <person name="Roger A.J."/>
        </authorList>
    </citation>
    <scope>NUCLEOTIDE SEQUENCE</scope>
    <source>
        <strain evidence="5">Busselton2</strain>
    </source>
</reference>
<evidence type="ECO:0000313" key="6">
    <source>
        <dbReference type="Proteomes" id="UP001146793"/>
    </source>
</evidence>
<sequence>MSVIPLYSLLVLGGNLHPTEEDLFEAYKNLCIDVTNEKERLTKFLELIKDKDIFEVLKRGQFEKKKPPQMKIEKETEDNNKEESNQQTTEQINDPLPDPLLDQINIQEQFQIENAIQQNQNQNENNNTNQTQEIEVLVTNLFSD</sequence>
<name>A0AAV7ZBV4_9EUKA</name>
<dbReference type="InterPro" id="IPR038716">
    <property type="entry name" value="P1/P2_N_sf"/>
</dbReference>
<comment type="caution">
    <text evidence="5">The sequence shown here is derived from an EMBL/GenBank/DDBJ whole genome shotgun (WGS) entry which is preliminary data.</text>
</comment>
<evidence type="ECO:0000256" key="2">
    <source>
        <dbReference type="ARBA" id="ARBA00022980"/>
    </source>
</evidence>
<comment type="similarity">
    <text evidence="1">Belongs to the eukaryotic ribosomal protein P1/P2 family.</text>
</comment>
<gene>
    <name evidence="5" type="ORF">M0812_14582</name>
</gene>
<dbReference type="Gene3D" id="1.10.10.1410">
    <property type="match status" value="1"/>
</dbReference>
<dbReference type="EMBL" id="JANTQA010000032">
    <property type="protein sequence ID" value="KAJ3438574.1"/>
    <property type="molecule type" value="Genomic_DNA"/>
</dbReference>
<evidence type="ECO:0000256" key="4">
    <source>
        <dbReference type="SAM" id="MobiDB-lite"/>
    </source>
</evidence>
<protein>
    <submittedName>
        <fullName evidence="5">60S ACIDIC ribosomal protein P2B</fullName>
    </submittedName>
</protein>
<keyword evidence="3" id="KW-0687">Ribonucleoprotein</keyword>
<dbReference type="AlphaFoldDB" id="A0AAV7ZBV4"/>
<accession>A0AAV7ZBV4</accession>
<proteinExistence type="inferred from homology"/>
<organism evidence="5 6">
    <name type="scientific">Anaeramoeba flamelloides</name>
    <dbReference type="NCBI Taxonomy" id="1746091"/>
    <lineage>
        <taxon>Eukaryota</taxon>
        <taxon>Metamonada</taxon>
        <taxon>Anaeramoebidae</taxon>
        <taxon>Anaeramoeba</taxon>
    </lineage>
</organism>
<dbReference type="GO" id="GO:1990904">
    <property type="term" value="C:ribonucleoprotein complex"/>
    <property type="evidence" value="ECO:0007669"/>
    <property type="project" value="UniProtKB-KW"/>
</dbReference>
<dbReference type="Proteomes" id="UP001146793">
    <property type="component" value="Unassembled WGS sequence"/>
</dbReference>
<feature type="region of interest" description="Disordered" evidence="4">
    <location>
        <begin position="65"/>
        <end position="104"/>
    </location>
</feature>
<evidence type="ECO:0000313" key="5">
    <source>
        <dbReference type="EMBL" id="KAJ3438574.1"/>
    </source>
</evidence>
<evidence type="ECO:0000256" key="3">
    <source>
        <dbReference type="ARBA" id="ARBA00023274"/>
    </source>
</evidence>
<feature type="compositionally biased region" description="Basic and acidic residues" evidence="4">
    <location>
        <begin position="65"/>
        <end position="84"/>
    </location>
</feature>